<evidence type="ECO:0000256" key="2">
    <source>
        <dbReference type="ARBA" id="ARBA00004286"/>
    </source>
</evidence>
<evidence type="ECO:0000256" key="8">
    <source>
        <dbReference type="ARBA" id="ARBA00022723"/>
    </source>
</evidence>
<dbReference type="Proteomes" id="UP001152803">
    <property type="component" value="Unassembled WGS sequence"/>
</dbReference>
<dbReference type="GO" id="GO:0016055">
    <property type="term" value="P:Wnt signaling pathway"/>
    <property type="evidence" value="ECO:0007669"/>
    <property type="project" value="UniProtKB-KW"/>
</dbReference>
<keyword evidence="9" id="KW-0227">DNA damage</keyword>
<comment type="pathway">
    <text evidence="3">Protein modification; protein ubiquitination.</text>
</comment>
<dbReference type="GO" id="GO:0035861">
    <property type="term" value="C:site of double-strand break"/>
    <property type="evidence" value="ECO:0007669"/>
    <property type="project" value="TreeGrafter"/>
</dbReference>
<evidence type="ECO:0000256" key="5">
    <source>
        <dbReference type="ARBA" id="ARBA00022454"/>
    </source>
</evidence>
<organism evidence="21 22">
    <name type="scientific">Conger conger</name>
    <name type="common">Conger eel</name>
    <name type="synonym">Muraena conger</name>
    <dbReference type="NCBI Taxonomy" id="82655"/>
    <lineage>
        <taxon>Eukaryota</taxon>
        <taxon>Metazoa</taxon>
        <taxon>Chordata</taxon>
        <taxon>Craniata</taxon>
        <taxon>Vertebrata</taxon>
        <taxon>Euteleostomi</taxon>
        <taxon>Actinopterygii</taxon>
        <taxon>Neopterygii</taxon>
        <taxon>Teleostei</taxon>
        <taxon>Anguilliformes</taxon>
        <taxon>Congridae</taxon>
        <taxon>Conger</taxon>
    </lineage>
</organism>
<dbReference type="InterPro" id="IPR008598">
    <property type="entry name" value="Di19_Zn-bd"/>
</dbReference>
<dbReference type="InterPro" id="IPR034734">
    <property type="entry name" value="ZF_C2HC_RNF"/>
</dbReference>
<keyword evidence="10 19" id="KW-0863">Zinc-finger</keyword>
<evidence type="ECO:0000256" key="19">
    <source>
        <dbReference type="PROSITE-ProRule" id="PRU00175"/>
    </source>
</evidence>
<dbReference type="CDD" id="cd16544">
    <property type="entry name" value="RING-HC_RNF138"/>
    <property type="match status" value="1"/>
</dbReference>
<evidence type="ECO:0000256" key="1">
    <source>
        <dbReference type="ARBA" id="ARBA00000900"/>
    </source>
</evidence>
<dbReference type="InterPro" id="IPR013083">
    <property type="entry name" value="Znf_RING/FYVE/PHD"/>
</dbReference>
<evidence type="ECO:0000313" key="22">
    <source>
        <dbReference type="Proteomes" id="UP001152803"/>
    </source>
</evidence>
<dbReference type="GO" id="GO:0061630">
    <property type="term" value="F:ubiquitin protein ligase activity"/>
    <property type="evidence" value="ECO:0007669"/>
    <property type="project" value="UniProtKB-EC"/>
</dbReference>
<evidence type="ECO:0000256" key="3">
    <source>
        <dbReference type="ARBA" id="ARBA00004906"/>
    </source>
</evidence>
<keyword evidence="6" id="KW-0808">Transferase</keyword>
<dbReference type="Pfam" id="PF13923">
    <property type="entry name" value="zf-C3HC4_2"/>
    <property type="match status" value="1"/>
</dbReference>
<dbReference type="FunFam" id="3.30.40.10:FF:000267">
    <property type="entry name" value="E3 ubiquitin-protein ligase RNF138 isoform X1"/>
    <property type="match status" value="1"/>
</dbReference>
<comment type="subcellular location">
    <subcellularLocation>
        <location evidence="2">Chromosome</location>
    </subcellularLocation>
</comment>
<evidence type="ECO:0000313" key="21">
    <source>
        <dbReference type="EMBL" id="KAJ8268403.1"/>
    </source>
</evidence>
<keyword evidence="7" id="KW-0879">Wnt signaling pathway</keyword>
<keyword evidence="15" id="KW-0234">DNA repair</keyword>
<dbReference type="InterPro" id="IPR001841">
    <property type="entry name" value="Znf_RING"/>
</dbReference>
<evidence type="ECO:0000256" key="7">
    <source>
        <dbReference type="ARBA" id="ARBA00022687"/>
    </source>
</evidence>
<evidence type="ECO:0000256" key="17">
    <source>
        <dbReference type="ARBA" id="ARBA00041476"/>
    </source>
</evidence>
<keyword evidence="5" id="KW-0158">Chromosome</keyword>
<keyword evidence="22" id="KW-1185">Reference proteome</keyword>
<dbReference type="EMBL" id="JAFJMO010000009">
    <property type="protein sequence ID" value="KAJ8268403.1"/>
    <property type="molecule type" value="Genomic_DNA"/>
</dbReference>
<dbReference type="GO" id="GO:0003697">
    <property type="term" value="F:single-stranded DNA binding"/>
    <property type="evidence" value="ECO:0007669"/>
    <property type="project" value="TreeGrafter"/>
</dbReference>
<accession>A0A9Q1HVX3</accession>
<dbReference type="Pfam" id="PF05605">
    <property type="entry name" value="zf-Di19"/>
    <property type="match status" value="1"/>
</dbReference>
<reference evidence="21" key="1">
    <citation type="journal article" date="2023" name="Science">
        <title>Genome structures resolve the early diversification of teleost fishes.</title>
        <authorList>
            <person name="Parey E."/>
            <person name="Louis A."/>
            <person name="Montfort J."/>
            <person name="Bouchez O."/>
            <person name="Roques C."/>
            <person name="Iampietro C."/>
            <person name="Lluch J."/>
            <person name="Castinel A."/>
            <person name="Donnadieu C."/>
            <person name="Desvignes T."/>
            <person name="Floi Bucao C."/>
            <person name="Jouanno E."/>
            <person name="Wen M."/>
            <person name="Mejri S."/>
            <person name="Dirks R."/>
            <person name="Jansen H."/>
            <person name="Henkel C."/>
            <person name="Chen W.J."/>
            <person name="Zahm M."/>
            <person name="Cabau C."/>
            <person name="Klopp C."/>
            <person name="Thompson A.W."/>
            <person name="Robinson-Rechavi M."/>
            <person name="Braasch I."/>
            <person name="Lecointre G."/>
            <person name="Bobe J."/>
            <person name="Postlethwait J.H."/>
            <person name="Berthelot C."/>
            <person name="Roest Crollius H."/>
            <person name="Guiguen Y."/>
        </authorList>
    </citation>
    <scope>NUCLEOTIDE SEQUENCE</scope>
    <source>
        <strain evidence="21">Concon-B</strain>
    </source>
</reference>
<evidence type="ECO:0000256" key="15">
    <source>
        <dbReference type="ARBA" id="ARBA00023204"/>
    </source>
</evidence>
<keyword evidence="14" id="KW-0238">DNA-binding</keyword>
<evidence type="ECO:0000256" key="11">
    <source>
        <dbReference type="ARBA" id="ARBA00022786"/>
    </source>
</evidence>
<evidence type="ECO:0000256" key="10">
    <source>
        <dbReference type="ARBA" id="ARBA00022771"/>
    </source>
</evidence>
<protein>
    <recommendedName>
        <fullName evidence="16">E3 ubiquitin-protein ligase RNF138</fullName>
        <ecNumber evidence="4">2.3.2.27</ecNumber>
    </recommendedName>
    <alternativeName>
        <fullName evidence="18">RING finger protein 138</fullName>
    </alternativeName>
    <alternativeName>
        <fullName evidence="17">RING-type E3 ubiquitin transferase RNF138</fullName>
    </alternativeName>
</protein>
<keyword evidence="8" id="KW-0479">Metal-binding</keyword>
<feature type="domain" description="RING-type" evidence="20">
    <location>
        <begin position="28"/>
        <end position="68"/>
    </location>
</feature>
<dbReference type="PANTHER" id="PTHR46968:SF2">
    <property type="entry name" value="E3 UBIQUITIN-PROTEIN LIGASE RNF138"/>
    <property type="match status" value="1"/>
</dbReference>
<dbReference type="AlphaFoldDB" id="A0A9Q1HVX3"/>
<proteinExistence type="predicted"/>
<dbReference type="SUPFAM" id="SSF57850">
    <property type="entry name" value="RING/U-box"/>
    <property type="match status" value="1"/>
</dbReference>
<comment type="caution">
    <text evidence="21">The sequence shown here is derived from an EMBL/GenBank/DDBJ whole genome shotgun (WGS) entry which is preliminary data.</text>
</comment>
<comment type="catalytic activity">
    <reaction evidence="1">
        <text>S-ubiquitinyl-[E2 ubiquitin-conjugating enzyme]-L-cysteine + [acceptor protein]-L-lysine = [E2 ubiquitin-conjugating enzyme]-L-cysteine + N(6)-ubiquitinyl-[acceptor protein]-L-lysine.</text>
        <dbReference type="EC" id="2.3.2.27"/>
    </reaction>
</comment>
<dbReference type="PROSITE" id="PS50089">
    <property type="entry name" value="ZF_RING_2"/>
    <property type="match status" value="1"/>
</dbReference>
<gene>
    <name evidence="21" type="ORF">COCON_G00135750</name>
</gene>
<dbReference type="Pfam" id="PF18574">
    <property type="entry name" value="zf_C2HC_14"/>
    <property type="match status" value="1"/>
</dbReference>
<dbReference type="InterPro" id="IPR052498">
    <property type="entry name" value="E3_ubiq-protein_ligase_RNF138"/>
</dbReference>
<name>A0A9Q1HVX3_CONCO</name>
<evidence type="ECO:0000256" key="14">
    <source>
        <dbReference type="ARBA" id="ARBA00023125"/>
    </source>
</evidence>
<sequence length="265" mass="29443">MKMESTGPTVNRINTEGALEDSSDVFDCPICHDVFKTPIRTRTCQHVFCQSCFRTAVRTQGPHCPLCRGPVSEREKRAEDIVQRMRETRGPCRACGSSTLYSKMRTHYKYCPAYIDEYGLPAASRNVQRAQNGSANGPQPIPPIGNSPALHVRHLSSSTGSSVSNRATATYSCPYCQQQGLSDMALVQHCATSHTGDLTPVVCPICVATSWGDPNYCSQNFIGHLMARHRYSYDIYMNVHDDEDTQLHLAIQHSILQMSERIISA</sequence>
<evidence type="ECO:0000256" key="13">
    <source>
        <dbReference type="ARBA" id="ARBA00022843"/>
    </source>
</evidence>
<keyword evidence="12" id="KW-0862">Zinc</keyword>
<evidence type="ECO:0000256" key="18">
    <source>
        <dbReference type="ARBA" id="ARBA00041652"/>
    </source>
</evidence>
<dbReference type="GO" id="GO:0000724">
    <property type="term" value="P:double-strand break repair via homologous recombination"/>
    <property type="evidence" value="ECO:0007669"/>
    <property type="project" value="TreeGrafter"/>
</dbReference>
<dbReference type="GO" id="GO:0010792">
    <property type="term" value="P:DNA double-strand break processing involved in repair via single-strand annealing"/>
    <property type="evidence" value="ECO:0007669"/>
    <property type="project" value="TreeGrafter"/>
</dbReference>
<dbReference type="OrthoDB" id="7873042at2759"/>
<evidence type="ECO:0000256" key="4">
    <source>
        <dbReference type="ARBA" id="ARBA00012483"/>
    </source>
</evidence>
<dbReference type="GO" id="GO:0005634">
    <property type="term" value="C:nucleus"/>
    <property type="evidence" value="ECO:0007669"/>
    <property type="project" value="TreeGrafter"/>
</dbReference>
<dbReference type="Gene3D" id="3.30.40.10">
    <property type="entry name" value="Zinc/RING finger domain, C3HC4 (zinc finger)"/>
    <property type="match status" value="1"/>
</dbReference>
<dbReference type="GO" id="GO:0008270">
    <property type="term" value="F:zinc ion binding"/>
    <property type="evidence" value="ECO:0007669"/>
    <property type="project" value="UniProtKB-KW"/>
</dbReference>
<dbReference type="PANTHER" id="PTHR46968">
    <property type="entry name" value="E3 UBIQUITIN-PROTEIN LIGASE RNF138"/>
    <property type="match status" value="1"/>
</dbReference>
<dbReference type="SMART" id="SM00184">
    <property type="entry name" value="RING"/>
    <property type="match status" value="1"/>
</dbReference>
<evidence type="ECO:0000256" key="9">
    <source>
        <dbReference type="ARBA" id="ARBA00022763"/>
    </source>
</evidence>
<dbReference type="EC" id="2.3.2.27" evidence="4"/>
<evidence type="ECO:0000259" key="20">
    <source>
        <dbReference type="PROSITE" id="PS50089"/>
    </source>
</evidence>
<keyword evidence="13" id="KW-0832">Ubl conjugation</keyword>
<evidence type="ECO:0000256" key="6">
    <source>
        <dbReference type="ARBA" id="ARBA00022679"/>
    </source>
</evidence>
<evidence type="ECO:0000256" key="16">
    <source>
        <dbReference type="ARBA" id="ARBA00039332"/>
    </source>
</evidence>
<evidence type="ECO:0000256" key="12">
    <source>
        <dbReference type="ARBA" id="ARBA00022833"/>
    </source>
</evidence>
<keyword evidence="11" id="KW-0833">Ubl conjugation pathway</keyword>